<evidence type="ECO:0000313" key="3">
    <source>
        <dbReference type="Proteomes" id="UP000256964"/>
    </source>
</evidence>
<name>A0A371DGX4_9APHY</name>
<organism evidence="2 3">
    <name type="scientific">Lentinus brumalis</name>
    <dbReference type="NCBI Taxonomy" id="2498619"/>
    <lineage>
        <taxon>Eukaryota</taxon>
        <taxon>Fungi</taxon>
        <taxon>Dikarya</taxon>
        <taxon>Basidiomycota</taxon>
        <taxon>Agaricomycotina</taxon>
        <taxon>Agaricomycetes</taxon>
        <taxon>Polyporales</taxon>
        <taxon>Polyporaceae</taxon>
        <taxon>Lentinus</taxon>
    </lineage>
</organism>
<dbReference type="AlphaFoldDB" id="A0A371DGX4"/>
<dbReference type="CDD" id="cd09917">
    <property type="entry name" value="F-box_SF"/>
    <property type="match status" value="1"/>
</dbReference>
<keyword evidence="3" id="KW-1185">Reference proteome</keyword>
<evidence type="ECO:0000313" key="2">
    <source>
        <dbReference type="EMBL" id="RDX51787.1"/>
    </source>
</evidence>
<protein>
    <recommendedName>
        <fullName evidence="1">F-box domain-containing protein</fullName>
    </recommendedName>
</protein>
<dbReference type="Pfam" id="PF12937">
    <property type="entry name" value="F-box-like"/>
    <property type="match status" value="1"/>
</dbReference>
<dbReference type="InterPro" id="IPR036047">
    <property type="entry name" value="F-box-like_dom_sf"/>
</dbReference>
<dbReference type="Gene3D" id="1.20.1280.50">
    <property type="match status" value="1"/>
</dbReference>
<dbReference type="EMBL" id="KZ857393">
    <property type="protein sequence ID" value="RDX51787.1"/>
    <property type="molecule type" value="Genomic_DNA"/>
</dbReference>
<reference evidence="2 3" key="1">
    <citation type="journal article" date="2018" name="Biotechnol. Biofuels">
        <title>Integrative visual omics of the white-rot fungus Polyporus brumalis exposes the biotechnological potential of its oxidative enzymes for delignifying raw plant biomass.</title>
        <authorList>
            <person name="Miyauchi S."/>
            <person name="Rancon A."/>
            <person name="Drula E."/>
            <person name="Hage H."/>
            <person name="Chaduli D."/>
            <person name="Favel A."/>
            <person name="Grisel S."/>
            <person name="Henrissat B."/>
            <person name="Herpoel-Gimbert I."/>
            <person name="Ruiz-Duenas F.J."/>
            <person name="Chevret D."/>
            <person name="Hainaut M."/>
            <person name="Lin J."/>
            <person name="Wang M."/>
            <person name="Pangilinan J."/>
            <person name="Lipzen A."/>
            <person name="Lesage-Meessen L."/>
            <person name="Navarro D."/>
            <person name="Riley R."/>
            <person name="Grigoriev I.V."/>
            <person name="Zhou S."/>
            <person name="Raouche S."/>
            <person name="Rosso M.N."/>
        </authorList>
    </citation>
    <scope>NUCLEOTIDE SEQUENCE [LARGE SCALE GENOMIC DNA]</scope>
    <source>
        <strain evidence="2 3">BRFM 1820</strain>
    </source>
</reference>
<dbReference type="OrthoDB" id="10554397at2759"/>
<dbReference type="InterPro" id="IPR001810">
    <property type="entry name" value="F-box_dom"/>
</dbReference>
<dbReference type="Proteomes" id="UP000256964">
    <property type="component" value="Unassembled WGS sequence"/>
</dbReference>
<feature type="domain" description="F-box" evidence="1">
    <location>
        <begin position="60"/>
        <end position="118"/>
    </location>
</feature>
<proteinExistence type="predicted"/>
<dbReference type="SUPFAM" id="SSF81383">
    <property type="entry name" value="F-box domain"/>
    <property type="match status" value="1"/>
</dbReference>
<gene>
    <name evidence="2" type="ORF">OH76DRAFT_1481299</name>
</gene>
<evidence type="ECO:0000259" key="1">
    <source>
        <dbReference type="Pfam" id="PF12937"/>
    </source>
</evidence>
<accession>A0A371DGX4</accession>
<sequence>MPSQSRFKGRLRKLLGYFRVRRRLWHSKAPRVPTVLPDSGSSISNAAVSQSNIGQAQDPIDKLPYDILAIIFQLLSAQDPHSDSYDGPLPPTSLASCSVVSRAWRQFTGPFLFRHIFISPPYSGPPNQAFQDFLMFSEARPDLMKHCRCMSISFADDFNFAAFLSQVVVSLTSLQHLTLERVPIRPLDELFRPDVASLELDTLELACVYDPTTAKDAAGGAASDTASDVLAIALRTLPLSRVRCLNFRGSDYDYYDRLTPPGIADGASLQRETPLVTIDKIVLDGDYCTTTVFELLEQVIQPGSLLALTAKCRRRQDLVGMAAFLRRGAGVNLKELELKLTTFMEAEQRASMRDDLYVGPWSTFGDVVSACPMLEMLHIGILPYAIDEFRDGKAPFVRQQYRLFASIADTLPSGFRTFKLSLHNRWDSPHICRLSRELWDLSALDALSDEWRFARFERVVVLMPEWPDFGFLTAMDTAEEGAEECLPRLHSAKKIQYDWEEDKRKMLQH</sequence>